<feature type="region of interest" description="Disordered" evidence="1">
    <location>
        <begin position="26"/>
        <end position="73"/>
    </location>
</feature>
<dbReference type="RefSeq" id="WP_152578805.1">
    <property type="nucleotide sequence ID" value="NZ_WEFI01000006.1"/>
</dbReference>
<proteinExistence type="predicted"/>
<feature type="region of interest" description="Disordered" evidence="1">
    <location>
        <begin position="88"/>
        <end position="177"/>
    </location>
</feature>
<evidence type="ECO:0000256" key="1">
    <source>
        <dbReference type="SAM" id="MobiDB-lite"/>
    </source>
</evidence>
<evidence type="ECO:0000313" key="2">
    <source>
        <dbReference type="EMBL" id="MQT18330.1"/>
    </source>
</evidence>
<feature type="region of interest" description="Disordered" evidence="1">
    <location>
        <begin position="1"/>
        <end position="20"/>
    </location>
</feature>
<accession>A0A7C9GRB0</accession>
<comment type="caution">
    <text evidence="2">The sequence shown here is derived from an EMBL/GenBank/DDBJ whole genome shotgun (WGS) entry which is preliminary data.</text>
</comment>
<sequence length="177" mass="18921">MNQHPDHDPANDQQRVDASVNITVKEGVIDHRDEMMAGRPGDGLLDAGDNLGEHGGTTLTQPPSASGDAVIDDRDGIMAQSISGRLLKAGKASANDTAEGQKTIKRASNEGLENRANPYPPPGTISHAHAENVGNPFSQRSLPRPCHTTLLHNRGRRPPVSSENDCEKGRRDCLVTP</sequence>
<feature type="compositionally biased region" description="Basic and acidic residues" evidence="1">
    <location>
        <begin position="1"/>
        <end position="10"/>
    </location>
</feature>
<feature type="compositionally biased region" description="Basic and acidic residues" evidence="1">
    <location>
        <begin position="165"/>
        <end position="177"/>
    </location>
</feature>
<dbReference type="EMBL" id="WIOL01000006">
    <property type="protein sequence ID" value="MQT18330.1"/>
    <property type="molecule type" value="Genomic_DNA"/>
</dbReference>
<keyword evidence="3" id="KW-1185">Reference proteome</keyword>
<dbReference type="AlphaFoldDB" id="A0A7C9GRB0"/>
<feature type="compositionally biased region" description="Basic and acidic residues" evidence="1">
    <location>
        <begin position="27"/>
        <end position="36"/>
    </location>
</feature>
<name>A0A7C9GRB0_9SPHN</name>
<evidence type="ECO:0000313" key="3">
    <source>
        <dbReference type="Proteomes" id="UP000481327"/>
    </source>
</evidence>
<protein>
    <submittedName>
        <fullName evidence="2">Uncharacterized protein</fullName>
    </submittedName>
</protein>
<dbReference type="Proteomes" id="UP000481327">
    <property type="component" value="Unassembled WGS sequence"/>
</dbReference>
<gene>
    <name evidence="2" type="ORF">F3168_13825</name>
</gene>
<reference evidence="2 3" key="1">
    <citation type="submission" date="2019-09" db="EMBL/GenBank/DDBJ databases">
        <title>Polymorphobacter sp. isolated from a lake in China.</title>
        <authorList>
            <person name="Liu Z."/>
        </authorList>
    </citation>
    <scope>NUCLEOTIDE SEQUENCE [LARGE SCALE GENOMIC DNA]</scope>
    <source>
        <strain evidence="2 3">D40P</strain>
    </source>
</reference>
<organism evidence="2 3">
    <name type="scientific">Sandarakinorhabdus fusca</name>
    <dbReference type="NCBI Taxonomy" id="1439888"/>
    <lineage>
        <taxon>Bacteria</taxon>
        <taxon>Pseudomonadati</taxon>
        <taxon>Pseudomonadota</taxon>
        <taxon>Alphaproteobacteria</taxon>
        <taxon>Sphingomonadales</taxon>
        <taxon>Sphingosinicellaceae</taxon>
        <taxon>Sandarakinorhabdus</taxon>
    </lineage>
</organism>